<evidence type="ECO:0000259" key="3">
    <source>
        <dbReference type="Pfam" id="PF02769"/>
    </source>
</evidence>
<dbReference type="SUPFAM" id="SSF55326">
    <property type="entry name" value="PurM N-terminal domain-like"/>
    <property type="match status" value="1"/>
</dbReference>
<keyword evidence="1" id="KW-0479">Metal-binding</keyword>
<dbReference type="AlphaFoldDB" id="A0A857MFV0"/>
<dbReference type="Pfam" id="PF02769">
    <property type="entry name" value="AIRS_C"/>
    <property type="match status" value="1"/>
</dbReference>
<comment type="caution">
    <text evidence="1">Lacks conserved residue(s) required for the propagation of feature annotation.</text>
</comment>
<dbReference type="CDD" id="cd02194">
    <property type="entry name" value="ThiL"/>
    <property type="match status" value="1"/>
</dbReference>
<feature type="binding site" evidence="1">
    <location>
        <begin position="216"/>
        <end position="217"/>
    </location>
    <ligand>
        <name>ATP</name>
        <dbReference type="ChEBI" id="CHEBI:30616"/>
    </ligand>
</feature>
<dbReference type="NCBIfam" id="TIGR01379">
    <property type="entry name" value="thiL"/>
    <property type="match status" value="1"/>
</dbReference>
<feature type="binding site" evidence="1">
    <location>
        <position position="125"/>
    </location>
    <ligand>
        <name>Mg(2+)</name>
        <dbReference type="ChEBI" id="CHEBI:18420"/>
        <label>3</label>
    </ligand>
</feature>
<dbReference type="GO" id="GO:0000287">
    <property type="term" value="F:magnesium ion binding"/>
    <property type="evidence" value="ECO:0007669"/>
    <property type="project" value="UniProtKB-UniRule"/>
</dbReference>
<dbReference type="Gene3D" id="3.90.650.10">
    <property type="entry name" value="PurM-like C-terminal domain"/>
    <property type="match status" value="1"/>
</dbReference>
<dbReference type="PANTHER" id="PTHR30270">
    <property type="entry name" value="THIAMINE-MONOPHOSPHATE KINASE"/>
    <property type="match status" value="1"/>
</dbReference>
<dbReference type="GO" id="GO:0009030">
    <property type="term" value="F:thiamine-phosphate kinase activity"/>
    <property type="evidence" value="ECO:0007669"/>
    <property type="project" value="UniProtKB-UniRule"/>
</dbReference>
<dbReference type="GO" id="GO:0009228">
    <property type="term" value="P:thiamine biosynthetic process"/>
    <property type="evidence" value="ECO:0007669"/>
    <property type="project" value="UniProtKB-KW"/>
</dbReference>
<keyword evidence="1" id="KW-0784">Thiamine biosynthesis</keyword>
<keyword evidence="1" id="KW-0547">Nucleotide-binding</keyword>
<reference evidence="4" key="1">
    <citation type="journal article" date="2021" name="Nat. Microbiol.">
        <title>Cocultivation of an ultrasmall environmental parasitic bacterium with lytic ability against bacteria associated with wastewater foams.</title>
        <authorList>
            <person name="Batinovic S."/>
            <person name="Rose J.J.A."/>
            <person name="Ratcliffe J."/>
            <person name="Seviour R.J."/>
            <person name="Petrovski S."/>
        </authorList>
    </citation>
    <scope>NUCLEOTIDE SEQUENCE</scope>
    <source>
        <strain evidence="4">CON44</strain>
    </source>
</reference>
<dbReference type="Pfam" id="PF00586">
    <property type="entry name" value="AIRS"/>
    <property type="match status" value="1"/>
</dbReference>
<comment type="catalytic activity">
    <reaction evidence="1">
        <text>thiamine phosphate + ATP = thiamine diphosphate + ADP</text>
        <dbReference type="Rhea" id="RHEA:15913"/>
        <dbReference type="ChEBI" id="CHEBI:30616"/>
        <dbReference type="ChEBI" id="CHEBI:37575"/>
        <dbReference type="ChEBI" id="CHEBI:58937"/>
        <dbReference type="ChEBI" id="CHEBI:456216"/>
        <dbReference type="EC" id="2.7.4.16"/>
    </reaction>
</comment>
<dbReference type="EC" id="2.7.4.16" evidence="1"/>
<dbReference type="GO" id="GO:0005524">
    <property type="term" value="F:ATP binding"/>
    <property type="evidence" value="ECO:0007669"/>
    <property type="project" value="UniProtKB-UniRule"/>
</dbReference>
<comment type="pathway">
    <text evidence="1">Cofactor biosynthesis; thiamine diphosphate biosynthesis; thiamine diphosphate from thiamine phosphate: step 1/1.</text>
</comment>
<gene>
    <name evidence="1" type="primary">thiL</name>
    <name evidence="4" type="ORF">GII30_15550</name>
</gene>
<dbReference type="NCBIfam" id="NF004351">
    <property type="entry name" value="PRK05731.1-4"/>
    <property type="match status" value="1"/>
</dbReference>
<dbReference type="SUPFAM" id="SSF56042">
    <property type="entry name" value="PurM C-terminal domain-like"/>
    <property type="match status" value="1"/>
</dbReference>
<feature type="binding site" evidence="1">
    <location>
        <position position="125"/>
    </location>
    <ligand>
        <name>Mg(2+)</name>
        <dbReference type="ChEBI" id="CHEBI:18420"/>
        <label>4</label>
    </ligand>
</feature>
<dbReference type="Gene3D" id="3.30.1330.10">
    <property type="entry name" value="PurM-like, N-terminal domain"/>
    <property type="match status" value="1"/>
</dbReference>
<feature type="binding site" evidence="1">
    <location>
        <position position="147"/>
    </location>
    <ligand>
        <name>substrate</name>
    </ligand>
</feature>
<dbReference type="InterPro" id="IPR036921">
    <property type="entry name" value="PurM-like_N_sf"/>
</dbReference>
<proteinExistence type="inferred from homology"/>
<feature type="domain" description="PurM-like C-terminal" evidence="3">
    <location>
        <begin position="246"/>
        <end position="394"/>
    </location>
</feature>
<feature type="binding site" evidence="1">
    <location>
        <position position="140"/>
    </location>
    <ligand>
        <name>Mg(2+)</name>
        <dbReference type="ChEBI" id="CHEBI:18420"/>
        <label>1</label>
    </ligand>
</feature>
<feature type="binding site" evidence="1">
    <location>
        <position position="308"/>
    </location>
    <ligand>
        <name>Mg(2+)</name>
        <dbReference type="ChEBI" id="CHEBI:18420"/>
        <label>3</label>
    </ligand>
</feature>
<dbReference type="InterPro" id="IPR036676">
    <property type="entry name" value="PurM-like_C_sf"/>
</dbReference>
<sequence>MPGPLASSVFCRHQGTGAVSDRRRRGDHPAPAALPPWHDAGTRCTDPYTVAILSLTTQVCATQARRRGEAVESSVPGRSTSRPVGRTVGDVGERAVLAELIGAVDESAARGAGASDITVVGTGDDAAVFAASGDTAISTDTIVEGRHFRLDLSSPREIGARAVVQSVADVAAMGARITGVVVSIAVPGSTDVAVVTEINRGIAGAARDLGAVVLGGDLVAASQIVITVTALGAMDGRAPVLLGGARPGDTLAVSGPLGASAAGLAILLSGRPGPRETFPAFVSAFRVPGPDLAQGVVAARAGARAMTDISDGLIEELITLADKSGVSVAVDSGSVPRPAGLAEAAAALGVDATDWVLAGGEDHQLLAAFAQPGQVPDGWTVIGEVHPPGHGVVVDGVSAGAVRGWQSFGPGAQE</sequence>
<dbReference type="UniPathway" id="UPA00060">
    <property type="reaction ID" value="UER00142"/>
</dbReference>
<feature type="domain" description="PurM-like N-terminal" evidence="2">
    <location>
        <begin position="123"/>
        <end position="234"/>
    </location>
</feature>
<dbReference type="InterPro" id="IPR006283">
    <property type="entry name" value="ThiL-like"/>
</dbReference>
<keyword evidence="1 4" id="KW-0418">Kinase</keyword>
<feature type="binding site" evidence="1">
    <location>
        <position position="169"/>
    </location>
    <ligand>
        <name>Mg(2+)</name>
        <dbReference type="ChEBI" id="CHEBI:18420"/>
        <label>3</label>
    </ligand>
</feature>
<evidence type="ECO:0000313" key="4">
    <source>
        <dbReference type="EMBL" id="QHN40375.1"/>
    </source>
</evidence>
<dbReference type="PANTHER" id="PTHR30270:SF0">
    <property type="entry name" value="THIAMINE-MONOPHOSPHATE KINASE"/>
    <property type="match status" value="1"/>
</dbReference>
<feature type="binding site" evidence="1">
    <location>
        <position position="140"/>
    </location>
    <ligand>
        <name>Mg(2+)</name>
        <dbReference type="ChEBI" id="CHEBI:18420"/>
        <label>2</label>
    </ligand>
</feature>
<dbReference type="GO" id="GO:0009229">
    <property type="term" value="P:thiamine diphosphate biosynthetic process"/>
    <property type="evidence" value="ECO:0007669"/>
    <property type="project" value="UniProtKB-UniRule"/>
</dbReference>
<protein>
    <recommendedName>
        <fullName evidence="1">Thiamine-monophosphate kinase</fullName>
        <shortName evidence="1">TMP kinase</shortName>
        <shortName evidence="1">Thiamine-phosphate kinase</shortName>
        <ecNumber evidence="1">2.7.4.16</ecNumber>
    </recommendedName>
</protein>
<dbReference type="InterPro" id="IPR010918">
    <property type="entry name" value="PurM-like_C_dom"/>
</dbReference>
<comment type="miscellaneous">
    <text evidence="1">Reaction mechanism of ThiL seems to utilize a direct, inline transfer of the gamma-phosphate of ATP to TMP rather than a phosphorylated enzyme intermediate.</text>
</comment>
<feature type="binding site" evidence="1">
    <location>
        <position position="138"/>
    </location>
    <ligand>
        <name>Mg(2+)</name>
        <dbReference type="ChEBI" id="CHEBI:18420"/>
        <label>4</label>
    </ligand>
</feature>
<feature type="binding site" evidence="1">
    <location>
        <position position="169"/>
    </location>
    <ligand>
        <name>Mg(2+)</name>
        <dbReference type="ChEBI" id="CHEBI:18420"/>
        <label>4</label>
    </ligand>
</feature>
<organism evidence="4">
    <name type="scientific">Gordonia amarae</name>
    <dbReference type="NCBI Taxonomy" id="36821"/>
    <lineage>
        <taxon>Bacteria</taxon>
        <taxon>Bacillati</taxon>
        <taxon>Actinomycetota</taxon>
        <taxon>Actinomycetes</taxon>
        <taxon>Mycobacteriales</taxon>
        <taxon>Gordoniaceae</taxon>
        <taxon>Gordonia</taxon>
    </lineage>
</organism>
<dbReference type="EMBL" id="CP045810">
    <property type="protein sequence ID" value="QHN40375.1"/>
    <property type="molecule type" value="Genomic_DNA"/>
</dbReference>
<name>A0A857MFV0_9ACTN</name>
<feature type="binding site" evidence="1">
    <location>
        <position position="405"/>
    </location>
    <ligand>
        <name>substrate</name>
    </ligand>
</feature>
<keyword evidence="1" id="KW-0067">ATP-binding</keyword>
<accession>A0A857MFV0</accession>
<evidence type="ECO:0000259" key="2">
    <source>
        <dbReference type="Pfam" id="PF00586"/>
    </source>
</evidence>
<feature type="binding site" evidence="1">
    <location>
        <position position="361"/>
    </location>
    <ligand>
        <name>substrate</name>
    </ligand>
</feature>
<comment type="similarity">
    <text evidence="1">Belongs to the thiamine-monophosphate kinase family.</text>
</comment>
<feature type="binding site" evidence="1">
    <location>
        <position position="169"/>
    </location>
    <ligand>
        <name>Mg(2+)</name>
        <dbReference type="ChEBI" id="CHEBI:18420"/>
        <label>2</label>
    </ligand>
</feature>
<feature type="binding site" evidence="1">
    <location>
        <position position="139"/>
    </location>
    <ligand>
        <name>Mg(2+)</name>
        <dbReference type="ChEBI" id="CHEBI:18420"/>
        <label>1</label>
    </ligand>
</feature>
<feature type="binding site" evidence="1">
    <location>
        <position position="217"/>
    </location>
    <ligand>
        <name>Mg(2+)</name>
        <dbReference type="ChEBI" id="CHEBI:18420"/>
        <label>1</label>
    </ligand>
</feature>
<dbReference type="HAMAP" id="MF_02128">
    <property type="entry name" value="TMP_kinase"/>
    <property type="match status" value="1"/>
</dbReference>
<dbReference type="InterPro" id="IPR016188">
    <property type="entry name" value="PurM-like_N"/>
</dbReference>
<comment type="function">
    <text evidence="1">Catalyzes the ATP-dependent phosphorylation of thiamine-monophosphate (TMP) to form thiamine-pyrophosphate (TPP), the active form of vitamin B1.</text>
</comment>
<keyword evidence="1 4" id="KW-0808">Transferase</keyword>
<feature type="binding site" evidence="1">
    <location>
        <position position="311"/>
    </location>
    <ligand>
        <name>Mg(2+)</name>
        <dbReference type="ChEBI" id="CHEBI:18420"/>
        <label>5</label>
    </ligand>
</feature>
<feature type="binding site" evidence="1">
    <location>
        <position position="310"/>
    </location>
    <ligand>
        <name>ATP</name>
        <dbReference type="ChEBI" id="CHEBI:30616"/>
    </ligand>
</feature>
<evidence type="ECO:0000256" key="1">
    <source>
        <dbReference type="HAMAP-Rule" id="MF_02128"/>
    </source>
</evidence>
<keyword evidence="1" id="KW-0460">Magnesium</keyword>